<keyword evidence="3" id="KW-1185">Reference proteome</keyword>
<evidence type="ECO:0000313" key="3">
    <source>
        <dbReference type="Proteomes" id="UP000054097"/>
    </source>
</evidence>
<feature type="compositionally biased region" description="Basic and acidic residues" evidence="1">
    <location>
        <begin position="18"/>
        <end position="40"/>
    </location>
</feature>
<sequence>MCLHYRRSGAPGTSWLDPDSRGARNDYDPQGYERERKTQGRDYVREHMLC</sequence>
<dbReference type="AlphaFoldDB" id="A0A0C3B664"/>
<feature type="region of interest" description="Disordered" evidence="1">
    <location>
        <begin position="1"/>
        <end position="40"/>
    </location>
</feature>
<name>A0A0C3B664_SERVB</name>
<dbReference type="Proteomes" id="UP000054097">
    <property type="component" value="Unassembled WGS sequence"/>
</dbReference>
<protein>
    <submittedName>
        <fullName evidence="2">Uncharacterized protein</fullName>
    </submittedName>
</protein>
<gene>
    <name evidence="2" type="ORF">M408DRAFT_330041</name>
</gene>
<organism evidence="2 3">
    <name type="scientific">Serendipita vermifera MAFF 305830</name>
    <dbReference type="NCBI Taxonomy" id="933852"/>
    <lineage>
        <taxon>Eukaryota</taxon>
        <taxon>Fungi</taxon>
        <taxon>Dikarya</taxon>
        <taxon>Basidiomycota</taxon>
        <taxon>Agaricomycotina</taxon>
        <taxon>Agaricomycetes</taxon>
        <taxon>Sebacinales</taxon>
        <taxon>Serendipitaceae</taxon>
        <taxon>Serendipita</taxon>
    </lineage>
</organism>
<reference evidence="2 3" key="1">
    <citation type="submission" date="2014-04" db="EMBL/GenBank/DDBJ databases">
        <authorList>
            <consortium name="DOE Joint Genome Institute"/>
            <person name="Kuo A."/>
            <person name="Zuccaro A."/>
            <person name="Kohler A."/>
            <person name="Nagy L.G."/>
            <person name="Floudas D."/>
            <person name="Copeland A."/>
            <person name="Barry K.W."/>
            <person name="Cichocki N."/>
            <person name="Veneault-Fourrey C."/>
            <person name="LaButti K."/>
            <person name="Lindquist E.A."/>
            <person name="Lipzen A."/>
            <person name="Lundell T."/>
            <person name="Morin E."/>
            <person name="Murat C."/>
            <person name="Sun H."/>
            <person name="Tunlid A."/>
            <person name="Henrissat B."/>
            <person name="Grigoriev I.V."/>
            <person name="Hibbett D.S."/>
            <person name="Martin F."/>
            <person name="Nordberg H.P."/>
            <person name="Cantor M.N."/>
            <person name="Hua S.X."/>
        </authorList>
    </citation>
    <scope>NUCLEOTIDE SEQUENCE [LARGE SCALE GENOMIC DNA]</scope>
    <source>
        <strain evidence="2 3">MAFF 305830</strain>
    </source>
</reference>
<accession>A0A0C3B664</accession>
<dbReference type="HOGENOM" id="CLU_3130009_0_0_1"/>
<feature type="non-terminal residue" evidence="2">
    <location>
        <position position="50"/>
    </location>
</feature>
<evidence type="ECO:0000256" key="1">
    <source>
        <dbReference type="SAM" id="MobiDB-lite"/>
    </source>
</evidence>
<evidence type="ECO:0000313" key="2">
    <source>
        <dbReference type="EMBL" id="KIM27619.1"/>
    </source>
</evidence>
<dbReference type="EMBL" id="KN824298">
    <property type="protein sequence ID" value="KIM27619.1"/>
    <property type="molecule type" value="Genomic_DNA"/>
</dbReference>
<reference evidence="3" key="2">
    <citation type="submission" date="2015-01" db="EMBL/GenBank/DDBJ databases">
        <title>Evolutionary Origins and Diversification of the Mycorrhizal Mutualists.</title>
        <authorList>
            <consortium name="DOE Joint Genome Institute"/>
            <consortium name="Mycorrhizal Genomics Consortium"/>
            <person name="Kohler A."/>
            <person name="Kuo A."/>
            <person name="Nagy L.G."/>
            <person name="Floudas D."/>
            <person name="Copeland A."/>
            <person name="Barry K.W."/>
            <person name="Cichocki N."/>
            <person name="Veneault-Fourrey C."/>
            <person name="LaButti K."/>
            <person name="Lindquist E.A."/>
            <person name="Lipzen A."/>
            <person name="Lundell T."/>
            <person name="Morin E."/>
            <person name="Murat C."/>
            <person name="Riley R."/>
            <person name="Ohm R."/>
            <person name="Sun H."/>
            <person name="Tunlid A."/>
            <person name="Henrissat B."/>
            <person name="Grigoriev I.V."/>
            <person name="Hibbett D.S."/>
            <person name="Martin F."/>
        </authorList>
    </citation>
    <scope>NUCLEOTIDE SEQUENCE [LARGE SCALE GENOMIC DNA]</scope>
    <source>
        <strain evidence="3">MAFF 305830</strain>
    </source>
</reference>
<proteinExistence type="predicted"/>